<dbReference type="InterPro" id="IPR036928">
    <property type="entry name" value="AS_sf"/>
</dbReference>
<dbReference type="Pfam" id="PF01425">
    <property type="entry name" value="Amidase"/>
    <property type="match status" value="1"/>
</dbReference>
<evidence type="ECO:0000313" key="3">
    <source>
        <dbReference type="Proteomes" id="UP000039660"/>
    </source>
</evidence>
<dbReference type="RefSeq" id="WP_046634458.1">
    <property type="nucleotide sequence ID" value="NZ_CCRK01000004.1"/>
</dbReference>
<dbReference type="Proteomes" id="UP000039660">
    <property type="component" value="Unassembled WGS sequence"/>
</dbReference>
<dbReference type="AlphaFoldDB" id="A0A0T7GMA0"/>
<organism evidence="2 3">
    <name type="scientific">Neorhizobium galegae bv. officinalis</name>
    <dbReference type="NCBI Taxonomy" id="323656"/>
    <lineage>
        <taxon>Bacteria</taxon>
        <taxon>Pseudomonadati</taxon>
        <taxon>Pseudomonadota</taxon>
        <taxon>Alphaproteobacteria</taxon>
        <taxon>Hyphomicrobiales</taxon>
        <taxon>Rhizobiaceae</taxon>
        <taxon>Rhizobium/Agrobacterium group</taxon>
        <taxon>Neorhizobium</taxon>
    </lineage>
</organism>
<feature type="domain" description="Amidase" evidence="1">
    <location>
        <begin position="30"/>
        <end position="442"/>
    </location>
</feature>
<dbReference type="Gene3D" id="3.90.1300.10">
    <property type="entry name" value="Amidase signature (AS) domain"/>
    <property type="match status" value="1"/>
</dbReference>
<dbReference type="PANTHER" id="PTHR11895">
    <property type="entry name" value="TRANSAMIDASE"/>
    <property type="match status" value="1"/>
</dbReference>
<dbReference type="EMBL" id="CCRK01000004">
    <property type="protein sequence ID" value="CDZ48409.1"/>
    <property type="molecule type" value="Genomic_DNA"/>
</dbReference>
<evidence type="ECO:0000313" key="2">
    <source>
        <dbReference type="EMBL" id="CDZ48409.1"/>
    </source>
</evidence>
<sequence>MNDLLKLTIRELLDLYSARKLSPSEYWLAVEDRIAAFEPHVQALYLYDPASARAQAAASTDRWMKGARLGALDGIPVTLKELIATKGQPVALGTAAVELVPAAEDAPIAARMREDGAVIFAKTTCPDYGMLSSGLSSFHQLSRNPWDLTQNPGGSSAGASAAGAAGFGPLHIGTDIGGSVRLPAGWTGLFGFKPSQGRIPVDPYYVGRCAGPMTRTVEDAAFSMATLSRPDWRDGTSLPPNDFDWLDFDIDVKGMKIGLMLDAGIGLAVEDEVRDAVVAAAKRFEEAGAVIIPVEPVMTRIMLDGLDSFWRSRFWGDIEKMPEERRALILPYIYQWAEGGTYISGVEAVRGFNQTIEMRKACGRLFTTVDAVISPTNPIVSYPAEWASPTNDPSKPFEHIGFTVPWNMSEQPASSINCGFSKSGMPIGLQIVGPRYDDLLVLKLSKAFEQWTGGVSAWPEPPAA</sequence>
<dbReference type="GO" id="GO:0003824">
    <property type="term" value="F:catalytic activity"/>
    <property type="evidence" value="ECO:0007669"/>
    <property type="project" value="InterPro"/>
</dbReference>
<gene>
    <name evidence="2" type="ORF">NGAL_HAMBI1189_24070</name>
</gene>
<evidence type="ECO:0000259" key="1">
    <source>
        <dbReference type="Pfam" id="PF01425"/>
    </source>
</evidence>
<dbReference type="InterPro" id="IPR000120">
    <property type="entry name" value="Amidase"/>
</dbReference>
<accession>A0A0T7GMA0</accession>
<name>A0A0T7GMA0_NEOGA</name>
<dbReference type="SUPFAM" id="SSF75304">
    <property type="entry name" value="Amidase signature (AS) enzymes"/>
    <property type="match status" value="1"/>
</dbReference>
<dbReference type="PANTHER" id="PTHR11895:SF173">
    <property type="entry name" value="GLUTAMYL-TRNA AMIDOTRANSFERASE SUBUNIT A"/>
    <property type="match status" value="1"/>
</dbReference>
<dbReference type="InterPro" id="IPR023631">
    <property type="entry name" value="Amidase_dom"/>
</dbReference>
<reference evidence="2 3" key="1">
    <citation type="submission" date="2014-08" db="EMBL/GenBank/DDBJ databases">
        <authorList>
            <person name="Chen Y.-H."/>
        </authorList>
    </citation>
    <scope>NUCLEOTIDE SEQUENCE [LARGE SCALE GENOMIC DNA]</scope>
</reference>
<protein>
    <submittedName>
        <fullName evidence="2">Amidase</fullName>
    </submittedName>
</protein>
<dbReference type="NCBIfam" id="NF005450">
    <property type="entry name" value="PRK07042.1"/>
    <property type="match status" value="1"/>
</dbReference>
<proteinExistence type="predicted"/>